<evidence type="ECO:0000256" key="8">
    <source>
        <dbReference type="ARBA" id="ARBA00023170"/>
    </source>
</evidence>
<dbReference type="AlphaFoldDB" id="A0A6A3D8Z3"/>
<dbReference type="Pfam" id="PF00560">
    <property type="entry name" value="LRR_1"/>
    <property type="match status" value="2"/>
</dbReference>
<evidence type="ECO:0000256" key="5">
    <source>
        <dbReference type="ARBA" id="ARBA00022729"/>
    </source>
</evidence>
<evidence type="ECO:0000256" key="4">
    <source>
        <dbReference type="ARBA" id="ARBA00022692"/>
    </source>
</evidence>
<accession>A0A6A3D8Z3</accession>
<keyword evidence="11" id="KW-1185">Reference proteome</keyword>
<evidence type="ECO:0000313" key="10">
    <source>
        <dbReference type="EMBL" id="KAE8736418.1"/>
    </source>
</evidence>
<evidence type="ECO:0000256" key="7">
    <source>
        <dbReference type="ARBA" id="ARBA00023136"/>
    </source>
</evidence>
<comment type="subcellular location">
    <subcellularLocation>
        <location evidence="1">Cell membrane</location>
        <topology evidence="1">Single-pass type I membrane protein</topology>
    </subcellularLocation>
</comment>
<reference evidence="10" key="1">
    <citation type="submission" date="2019-09" db="EMBL/GenBank/DDBJ databases">
        <title>Draft genome information of white flower Hibiscus syriacus.</title>
        <authorList>
            <person name="Kim Y.-M."/>
        </authorList>
    </citation>
    <scope>NUCLEOTIDE SEQUENCE [LARGE SCALE GENOMIC DNA]</scope>
    <source>
        <strain evidence="10">YM2019G1</strain>
    </source>
</reference>
<evidence type="ECO:0000256" key="1">
    <source>
        <dbReference type="ARBA" id="ARBA00004251"/>
    </source>
</evidence>
<keyword evidence="4" id="KW-0812">Transmembrane</keyword>
<keyword evidence="9" id="KW-0325">Glycoprotein</keyword>
<proteinExistence type="inferred from homology"/>
<evidence type="ECO:0000313" key="11">
    <source>
        <dbReference type="Proteomes" id="UP000436088"/>
    </source>
</evidence>
<comment type="similarity">
    <text evidence="2">Belongs to the RLP family.</text>
</comment>
<name>A0A6A3D8Z3_HIBSY</name>
<keyword evidence="5" id="KW-0732">Signal</keyword>
<sequence>MVTVLGAAQSREKLFEGDIEAIYGRFARLMLLDLAGNVLEGTLPCQLGFLTQLERIEIGNNAFTGTIVVEFALLSNLKYLDISNYTLSCPLPKELGNLKAFCFFKNSFTGEIRLCKLHFTFKIPNPKQSSQRVVKLFMLASLAKLTGEIPDFIGGKNVYKIELQGNSLNGSICWYIDHCEKLIFEFKQKFVYWNNSMEISTLPSINVVDISHNLLTRTIPSNFENCSTLENFDVSYNLLTGPIPSSARPCPVEAMAIGDMERLNFTADDVLECLSMTDKIIGMDHRVYKAEMPGGEIIAMKKLCGCCSNRECTIAWQEQRGELGGRLGDKASHGIVNLLHGWRIIVIGDLEFGNGNNIVDWVRSKIKSKNRITDILGKNVGASVRGRMVQMLRTTLLCSSWNSTDWPLMRDVVMMLCKKSGPRGNSGSYWS</sequence>
<dbReference type="Gene3D" id="3.80.10.10">
    <property type="entry name" value="Ribonuclease Inhibitor"/>
    <property type="match status" value="1"/>
</dbReference>
<organism evidence="10 11">
    <name type="scientific">Hibiscus syriacus</name>
    <name type="common">Rose of Sharon</name>
    <dbReference type="NCBI Taxonomy" id="106335"/>
    <lineage>
        <taxon>Eukaryota</taxon>
        <taxon>Viridiplantae</taxon>
        <taxon>Streptophyta</taxon>
        <taxon>Embryophyta</taxon>
        <taxon>Tracheophyta</taxon>
        <taxon>Spermatophyta</taxon>
        <taxon>Magnoliopsida</taxon>
        <taxon>eudicotyledons</taxon>
        <taxon>Gunneridae</taxon>
        <taxon>Pentapetalae</taxon>
        <taxon>rosids</taxon>
        <taxon>malvids</taxon>
        <taxon>Malvales</taxon>
        <taxon>Malvaceae</taxon>
        <taxon>Malvoideae</taxon>
        <taxon>Hibiscus</taxon>
    </lineage>
</organism>
<dbReference type="SUPFAM" id="SSF52058">
    <property type="entry name" value="L domain-like"/>
    <property type="match status" value="1"/>
</dbReference>
<dbReference type="EMBL" id="VEPZ02000001">
    <property type="protein sequence ID" value="KAE8736418.1"/>
    <property type="molecule type" value="Genomic_DNA"/>
</dbReference>
<dbReference type="PANTHER" id="PTHR48052:SF24">
    <property type="entry name" value="LEUCINE-RICH REPEAT RECEPTOR-LIKE PROTEIN KINASE TDR"/>
    <property type="match status" value="1"/>
</dbReference>
<keyword evidence="8" id="KW-0675">Receptor</keyword>
<dbReference type="Proteomes" id="UP000436088">
    <property type="component" value="Unassembled WGS sequence"/>
</dbReference>
<evidence type="ECO:0000256" key="2">
    <source>
        <dbReference type="ARBA" id="ARBA00009592"/>
    </source>
</evidence>
<gene>
    <name evidence="10" type="ORF">F3Y22_tig00000002pilonHSYRG00223</name>
</gene>
<keyword evidence="7" id="KW-0472">Membrane</keyword>
<dbReference type="InterPro" id="IPR001611">
    <property type="entry name" value="Leu-rich_rpt"/>
</dbReference>
<dbReference type="InterPro" id="IPR032675">
    <property type="entry name" value="LRR_dom_sf"/>
</dbReference>
<evidence type="ECO:0000256" key="9">
    <source>
        <dbReference type="ARBA" id="ARBA00023180"/>
    </source>
</evidence>
<dbReference type="GO" id="GO:0005886">
    <property type="term" value="C:plasma membrane"/>
    <property type="evidence" value="ECO:0007669"/>
    <property type="project" value="UniProtKB-SubCell"/>
</dbReference>
<keyword evidence="3" id="KW-1003">Cell membrane</keyword>
<keyword evidence="6" id="KW-1133">Transmembrane helix</keyword>
<dbReference type="PANTHER" id="PTHR48052">
    <property type="entry name" value="UNNAMED PRODUCT"/>
    <property type="match status" value="1"/>
</dbReference>
<evidence type="ECO:0000256" key="6">
    <source>
        <dbReference type="ARBA" id="ARBA00022989"/>
    </source>
</evidence>
<evidence type="ECO:0000256" key="3">
    <source>
        <dbReference type="ARBA" id="ARBA00022475"/>
    </source>
</evidence>
<protein>
    <submittedName>
        <fullName evidence="10">Uncharacterized protein</fullName>
    </submittedName>
</protein>
<comment type="caution">
    <text evidence="10">The sequence shown here is derived from an EMBL/GenBank/DDBJ whole genome shotgun (WGS) entry which is preliminary data.</text>
</comment>